<dbReference type="PANTHER" id="PTHR47331">
    <property type="entry name" value="PHD-TYPE DOMAIN-CONTAINING PROTEIN"/>
    <property type="match status" value="1"/>
</dbReference>
<dbReference type="Pfam" id="PF05380">
    <property type="entry name" value="Peptidase_A17"/>
    <property type="match status" value="1"/>
</dbReference>
<evidence type="ECO:0000313" key="2">
    <source>
        <dbReference type="Proteomes" id="UP000691718"/>
    </source>
</evidence>
<protein>
    <submittedName>
        <fullName evidence="1">(apollo) hypothetical protein</fullName>
    </submittedName>
</protein>
<dbReference type="Proteomes" id="UP000691718">
    <property type="component" value="Unassembled WGS sequence"/>
</dbReference>
<dbReference type="AlphaFoldDB" id="A0A8S3X9J7"/>
<dbReference type="EMBL" id="CAJQZP010001037">
    <property type="protein sequence ID" value="CAG5011416.1"/>
    <property type="molecule type" value="Genomic_DNA"/>
</dbReference>
<proteinExistence type="predicted"/>
<comment type="caution">
    <text evidence="1">The sequence shown here is derived from an EMBL/GenBank/DDBJ whole genome shotgun (WGS) entry which is preliminary data.</text>
</comment>
<sequence length="264" mass="29498">MMKVPLILKLRGQLKVGSVEEAALTTAEVIKLMKAGQFDLVKWTSNSRTVLNTIPLSHRLSAIKEFDDSDTHKVLSLCWSPESDVFSLKVNPPAETCTKRTMLSCVARLWDVMSFVAPVVLYTKLFIKQLWLCECDWDDPPPDSIVQSWLRLREELPLLSEIKIPRHINVDRNSVITIVGFADASEKAYGGVVYFHVQNNGRNSISLISSKSRVSPRKIVSLARLDLCAILVLAKLITAVISACSDRVHIDRIFAFSDTSVALC</sequence>
<gene>
    <name evidence="1" type="ORF">PAPOLLO_LOCUS15587</name>
</gene>
<name>A0A8S3X9J7_PARAO</name>
<keyword evidence="2" id="KW-1185">Reference proteome</keyword>
<dbReference type="InterPro" id="IPR008042">
    <property type="entry name" value="Retrotrans_Pao"/>
</dbReference>
<accession>A0A8S3X9J7</accession>
<dbReference type="OrthoDB" id="8194935at2759"/>
<reference evidence="1" key="1">
    <citation type="submission" date="2021-04" db="EMBL/GenBank/DDBJ databases">
        <authorList>
            <person name="Tunstrom K."/>
        </authorList>
    </citation>
    <scope>NUCLEOTIDE SEQUENCE</scope>
</reference>
<organism evidence="1 2">
    <name type="scientific">Parnassius apollo</name>
    <name type="common">Apollo butterfly</name>
    <name type="synonym">Papilio apollo</name>
    <dbReference type="NCBI Taxonomy" id="110799"/>
    <lineage>
        <taxon>Eukaryota</taxon>
        <taxon>Metazoa</taxon>
        <taxon>Ecdysozoa</taxon>
        <taxon>Arthropoda</taxon>
        <taxon>Hexapoda</taxon>
        <taxon>Insecta</taxon>
        <taxon>Pterygota</taxon>
        <taxon>Neoptera</taxon>
        <taxon>Endopterygota</taxon>
        <taxon>Lepidoptera</taxon>
        <taxon>Glossata</taxon>
        <taxon>Ditrysia</taxon>
        <taxon>Papilionoidea</taxon>
        <taxon>Papilionidae</taxon>
        <taxon>Parnassiinae</taxon>
        <taxon>Parnassini</taxon>
        <taxon>Parnassius</taxon>
        <taxon>Parnassius</taxon>
    </lineage>
</organism>
<evidence type="ECO:0000313" key="1">
    <source>
        <dbReference type="EMBL" id="CAG5011416.1"/>
    </source>
</evidence>